<evidence type="ECO:0000256" key="1">
    <source>
        <dbReference type="SAM" id="MobiDB-lite"/>
    </source>
</evidence>
<dbReference type="AlphaFoldDB" id="A0A4R4RK55"/>
<evidence type="ECO:0000313" key="2">
    <source>
        <dbReference type="EMBL" id="TDC49998.1"/>
    </source>
</evidence>
<dbReference type="OrthoDB" id="3621603at2"/>
<keyword evidence="3" id="KW-1185">Reference proteome</keyword>
<dbReference type="SUPFAM" id="SSF54427">
    <property type="entry name" value="NTF2-like"/>
    <property type="match status" value="1"/>
</dbReference>
<dbReference type="Gene3D" id="3.10.450.50">
    <property type="match status" value="1"/>
</dbReference>
<name>A0A4R4RK55_9ACTN</name>
<gene>
    <name evidence="2" type="ORF">E1212_16370</name>
</gene>
<reference evidence="2 3" key="1">
    <citation type="submission" date="2019-02" db="EMBL/GenBank/DDBJ databases">
        <title>Draft genome sequences of novel Actinobacteria.</title>
        <authorList>
            <person name="Sahin N."/>
            <person name="Ay H."/>
            <person name="Saygin H."/>
        </authorList>
    </citation>
    <scope>NUCLEOTIDE SEQUENCE [LARGE SCALE GENOMIC DNA]</scope>
    <source>
        <strain evidence="2 3">KC603</strain>
    </source>
</reference>
<organism evidence="2 3">
    <name type="scientific">Jiangella ureilytica</name>
    <dbReference type="NCBI Taxonomy" id="2530374"/>
    <lineage>
        <taxon>Bacteria</taxon>
        <taxon>Bacillati</taxon>
        <taxon>Actinomycetota</taxon>
        <taxon>Actinomycetes</taxon>
        <taxon>Jiangellales</taxon>
        <taxon>Jiangellaceae</taxon>
        <taxon>Jiangella</taxon>
    </lineage>
</organism>
<dbReference type="RefSeq" id="WP_131984325.1">
    <property type="nucleotide sequence ID" value="NZ_SMKL01000035.1"/>
</dbReference>
<dbReference type="Proteomes" id="UP000295621">
    <property type="component" value="Unassembled WGS sequence"/>
</dbReference>
<proteinExistence type="predicted"/>
<evidence type="ECO:0000313" key="3">
    <source>
        <dbReference type="Proteomes" id="UP000295621"/>
    </source>
</evidence>
<feature type="compositionally biased region" description="Basic and acidic residues" evidence="1">
    <location>
        <begin position="155"/>
        <end position="165"/>
    </location>
</feature>
<comment type="caution">
    <text evidence="2">The sequence shown here is derived from an EMBL/GenBank/DDBJ whole genome shotgun (WGS) entry which is preliminary data.</text>
</comment>
<feature type="region of interest" description="Disordered" evidence="1">
    <location>
        <begin position="146"/>
        <end position="191"/>
    </location>
</feature>
<dbReference type="EMBL" id="SMKL01000035">
    <property type="protein sequence ID" value="TDC49998.1"/>
    <property type="molecule type" value="Genomic_DNA"/>
</dbReference>
<protein>
    <recommendedName>
        <fullName evidence="4">SnoaL-like domain-containing protein</fullName>
    </recommendedName>
</protein>
<accession>A0A4R4RK55</accession>
<evidence type="ECO:0008006" key="4">
    <source>
        <dbReference type="Google" id="ProtNLM"/>
    </source>
</evidence>
<sequence>MAAQASDEEQILRLHRDWYFSNFRINIPLMRTVFATGDESFLMFNLNDHPYFGVDDLANLWSFYARTDEWGLCEDYVMRVDVCGDMAYVVSEGSFPAWRVRDDEGNDLPERIDRPAYYRSTEVYKRDDGAGTPEWRMWHFHCSTRPPDDEAPPAKTRDDAADRRGLGNTPYSRGTRTDYSEYSELADAAGS</sequence>
<dbReference type="InterPro" id="IPR032710">
    <property type="entry name" value="NTF2-like_dom_sf"/>
</dbReference>